<organism evidence="1 2">
    <name type="scientific">Parascaris univalens</name>
    <name type="common">Nematode worm</name>
    <dbReference type="NCBI Taxonomy" id="6257"/>
    <lineage>
        <taxon>Eukaryota</taxon>
        <taxon>Metazoa</taxon>
        <taxon>Ecdysozoa</taxon>
        <taxon>Nematoda</taxon>
        <taxon>Chromadorea</taxon>
        <taxon>Rhabditida</taxon>
        <taxon>Spirurina</taxon>
        <taxon>Ascaridomorpha</taxon>
        <taxon>Ascaridoidea</taxon>
        <taxon>Ascarididae</taxon>
        <taxon>Parascaris</taxon>
    </lineage>
</organism>
<accession>A0A915ACF8</accession>
<sequence>CCLSVFRLSRWLPPNVYCYSTSTVVIRMIYEVIYNFWMTTFPLKCAPL</sequence>
<name>A0A915ACF8_PARUN</name>
<keyword evidence="1" id="KW-1185">Reference proteome</keyword>
<dbReference type="Proteomes" id="UP000887569">
    <property type="component" value="Unplaced"/>
</dbReference>
<reference evidence="2" key="1">
    <citation type="submission" date="2022-11" db="UniProtKB">
        <authorList>
            <consortium name="WormBaseParasite"/>
        </authorList>
    </citation>
    <scope>IDENTIFICATION</scope>
</reference>
<dbReference type="WBParaSite" id="PgR004_g048_t03">
    <property type="protein sequence ID" value="PgR004_g048_t03"/>
    <property type="gene ID" value="PgR004_g048"/>
</dbReference>
<evidence type="ECO:0000313" key="1">
    <source>
        <dbReference type="Proteomes" id="UP000887569"/>
    </source>
</evidence>
<proteinExistence type="predicted"/>
<evidence type="ECO:0000313" key="2">
    <source>
        <dbReference type="WBParaSite" id="PgR004_g048_t03"/>
    </source>
</evidence>
<protein>
    <submittedName>
        <fullName evidence="2">Uncharacterized protein</fullName>
    </submittedName>
</protein>
<dbReference type="AlphaFoldDB" id="A0A915ACF8"/>